<gene>
    <name evidence="2" type="ORF">THAOC_20002</name>
</gene>
<feature type="compositionally biased region" description="Polar residues" evidence="1">
    <location>
        <begin position="59"/>
        <end position="76"/>
    </location>
</feature>
<feature type="region of interest" description="Disordered" evidence="1">
    <location>
        <begin position="236"/>
        <end position="257"/>
    </location>
</feature>
<sequence length="669" mass="73812">PASAKHSNNGVGDVGVNGTRLVHGEAPQAHVGGDELGSDAQRTISATQQKCTGTVPAASISSSSTPGNDLNLSSPRTQRKKIKKREFGFFYADDDKQQPPSSSGNPPVDETKTIATKPKASNKRKRSRHVPVKDSLLIEVPMSTTADMGVAMRRTRRKRSERIRNWLASGEDAKKQALTTTAATTSPKPDDEDNGDGDQSIEGCSFDEDGGPKRGSIEYLEAKYVRGVMIDDFDERAARESEESEGDGSVYGNDDFIDDSLLQEEVAGQVLASSTYGRTQMEEEQARRRLEDQNKKAEADGTNAAGGPNIEGLGGSDDESVGSSNAAVYDKAFDDGFFVNVDMAEGWAGEDFGMSPTKKRKKKKLVGKAKEKAVTKKGTKAKHVLPTKKKLLKDGKKKAEDKSSTAKTKKKKKADVTPKKKQSASADESSVEEKFTPASSSKKTAKPVSKEKENVTQLRKLYKRKYNICIKLIKDLTPQQLPRKPRKSTIKLLVNIPPGKKVGDNITFQNPNVAGQKLKAAIPKDADMEKLTMIVRIPMPAKVTEKKDNVFPKELKDALLNYSNAYDDFCLAEQEYNEALPPSKRKSFKASSQRLKMFDDMLVEFPRNLATPIDATFMRKNVRQEKSNRARRESRAKTCSETRQVDVLVPQKGNEFSVATFRRQDFEEK</sequence>
<dbReference type="EMBL" id="AGNL01022411">
    <property type="protein sequence ID" value="EJK59736.1"/>
    <property type="molecule type" value="Genomic_DNA"/>
</dbReference>
<feature type="compositionally biased region" description="Basic residues" evidence="1">
    <location>
        <begin position="375"/>
        <end position="391"/>
    </location>
</feature>
<protein>
    <submittedName>
        <fullName evidence="2">Uncharacterized protein</fullName>
    </submittedName>
</protein>
<dbReference type="AlphaFoldDB" id="K0SFR0"/>
<feature type="non-terminal residue" evidence="2">
    <location>
        <position position="1"/>
    </location>
</feature>
<name>K0SFR0_THAOC</name>
<evidence type="ECO:0000313" key="2">
    <source>
        <dbReference type="EMBL" id="EJK59736.1"/>
    </source>
</evidence>
<feature type="compositionally biased region" description="Basic residues" evidence="1">
    <location>
        <begin position="357"/>
        <end position="367"/>
    </location>
</feature>
<feature type="region of interest" description="Disordered" evidence="1">
    <location>
        <begin position="271"/>
        <end position="323"/>
    </location>
</feature>
<organism evidence="2 3">
    <name type="scientific">Thalassiosira oceanica</name>
    <name type="common">Marine diatom</name>
    <dbReference type="NCBI Taxonomy" id="159749"/>
    <lineage>
        <taxon>Eukaryota</taxon>
        <taxon>Sar</taxon>
        <taxon>Stramenopiles</taxon>
        <taxon>Ochrophyta</taxon>
        <taxon>Bacillariophyta</taxon>
        <taxon>Coscinodiscophyceae</taxon>
        <taxon>Thalassiosirophycidae</taxon>
        <taxon>Thalassiosirales</taxon>
        <taxon>Thalassiosiraceae</taxon>
        <taxon>Thalassiosira</taxon>
    </lineage>
</organism>
<dbReference type="Proteomes" id="UP000266841">
    <property type="component" value="Unassembled WGS sequence"/>
</dbReference>
<feature type="compositionally biased region" description="Low complexity" evidence="1">
    <location>
        <begin position="8"/>
        <end position="18"/>
    </location>
</feature>
<evidence type="ECO:0000256" key="1">
    <source>
        <dbReference type="SAM" id="MobiDB-lite"/>
    </source>
</evidence>
<feature type="region of interest" description="Disordered" evidence="1">
    <location>
        <begin position="1"/>
        <end position="214"/>
    </location>
</feature>
<feature type="compositionally biased region" description="Basic residues" evidence="1">
    <location>
        <begin position="120"/>
        <end position="130"/>
    </location>
</feature>
<dbReference type="OrthoDB" id="45928at2759"/>
<accession>K0SFR0</accession>
<feature type="compositionally biased region" description="Polar residues" evidence="1">
    <location>
        <begin position="40"/>
        <end position="52"/>
    </location>
</feature>
<comment type="caution">
    <text evidence="2">The sequence shown here is derived from an EMBL/GenBank/DDBJ whole genome shotgun (WGS) entry which is preliminary data.</text>
</comment>
<feature type="compositionally biased region" description="Basic and acidic residues" evidence="1">
    <location>
        <begin position="392"/>
        <end position="404"/>
    </location>
</feature>
<dbReference type="OMA" id="PHEFASV"/>
<feature type="compositionally biased region" description="Basic and acidic residues" evidence="1">
    <location>
        <begin position="280"/>
        <end position="299"/>
    </location>
</feature>
<feature type="region of interest" description="Disordered" evidence="1">
    <location>
        <begin position="348"/>
        <end position="454"/>
    </location>
</feature>
<dbReference type="eggNOG" id="ENOG502SRM5">
    <property type="taxonomic scope" value="Eukaryota"/>
</dbReference>
<reference evidence="2 3" key="1">
    <citation type="journal article" date="2012" name="Genome Biol.">
        <title>Genome and low-iron response of an oceanic diatom adapted to chronic iron limitation.</title>
        <authorList>
            <person name="Lommer M."/>
            <person name="Specht M."/>
            <person name="Roy A.S."/>
            <person name="Kraemer L."/>
            <person name="Andreson R."/>
            <person name="Gutowska M.A."/>
            <person name="Wolf J."/>
            <person name="Bergner S.V."/>
            <person name="Schilhabel M.B."/>
            <person name="Klostermeier U.C."/>
            <person name="Beiko R.G."/>
            <person name="Rosenstiel P."/>
            <person name="Hippler M."/>
            <person name="Laroche J."/>
        </authorList>
    </citation>
    <scope>NUCLEOTIDE SEQUENCE [LARGE SCALE GENOMIC DNA]</scope>
    <source>
        <strain evidence="2 3">CCMP1005</strain>
    </source>
</reference>
<proteinExistence type="predicted"/>
<keyword evidence="3" id="KW-1185">Reference proteome</keyword>
<evidence type="ECO:0000313" key="3">
    <source>
        <dbReference type="Proteomes" id="UP000266841"/>
    </source>
</evidence>